<keyword evidence="2" id="KW-1185">Reference proteome</keyword>
<dbReference type="SUPFAM" id="SSF53474">
    <property type="entry name" value="alpha/beta-Hydrolases"/>
    <property type="match status" value="1"/>
</dbReference>
<dbReference type="Proteomes" id="UP000222564">
    <property type="component" value="Unassembled WGS sequence"/>
</dbReference>
<dbReference type="OrthoDB" id="9769481at2"/>
<accession>A0A2C6ME66</accession>
<dbReference type="InterPro" id="IPR029058">
    <property type="entry name" value="AB_hydrolase_fold"/>
</dbReference>
<dbReference type="AlphaFoldDB" id="A0A2C6ME66"/>
<sequence>MIQQLFIMQSSREQAANQKIPQKKMHQLDHLYIIFLNGLGCKYKGDLSEGLGFPKIRKSLAKAGYSYFDHRFLLYSYTGGIVEKGKWYPNKYSAADTGQAIPLSVNRLEFLIHEFSKAHPEAKYILVGHSLGGRIALDFVCSAEPKSGKKSRGL</sequence>
<evidence type="ECO:0000313" key="1">
    <source>
        <dbReference type="EMBL" id="PHJ37905.1"/>
    </source>
</evidence>
<dbReference type="Gene3D" id="3.40.50.1820">
    <property type="entry name" value="alpha/beta hydrolase"/>
    <property type="match status" value="1"/>
</dbReference>
<dbReference type="EMBL" id="AWQQ01000069">
    <property type="protein sequence ID" value="PHJ37905.1"/>
    <property type="molecule type" value="Genomic_DNA"/>
</dbReference>
<organism evidence="1 2">
    <name type="scientific">Desulforamulus profundi</name>
    <dbReference type="NCBI Taxonomy" id="1383067"/>
    <lineage>
        <taxon>Bacteria</taxon>
        <taxon>Bacillati</taxon>
        <taxon>Bacillota</taxon>
        <taxon>Clostridia</taxon>
        <taxon>Eubacteriales</taxon>
        <taxon>Peptococcaceae</taxon>
        <taxon>Desulforamulus</taxon>
    </lineage>
</organism>
<evidence type="ECO:0000313" key="2">
    <source>
        <dbReference type="Proteomes" id="UP000222564"/>
    </source>
</evidence>
<gene>
    <name evidence="1" type="ORF">P378_13290</name>
</gene>
<reference evidence="1 2" key="1">
    <citation type="submission" date="2013-09" db="EMBL/GenBank/DDBJ databases">
        <title>Biodegradation of hydrocarbons in the deep terrestrial subsurface : characterization of a microbial consortium composed of two Desulfotomaculum species originating from a deep geological formation.</title>
        <authorList>
            <person name="Aullo T."/>
            <person name="Berlendis S."/>
            <person name="Lascourreges J.-F."/>
            <person name="Dessort D."/>
            <person name="Saint-Laurent S."/>
            <person name="Schraauwers B."/>
            <person name="Mas J."/>
            <person name="Magot M."/>
            <person name="Ranchou-Peyruse A."/>
        </authorList>
    </citation>
    <scope>NUCLEOTIDE SEQUENCE [LARGE SCALE GENOMIC DNA]</scope>
    <source>
        <strain evidence="1 2">Bs107</strain>
    </source>
</reference>
<dbReference type="RefSeq" id="WP_099083402.1">
    <property type="nucleotide sequence ID" value="NZ_AWQQ01000069.1"/>
</dbReference>
<proteinExistence type="predicted"/>
<name>A0A2C6ME66_9FIRM</name>
<comment type="caution">
    <text evidence="1">The sequence shown here is derived from an EMBL/GenBank/DDBJ whole genome shotgun (WGS) entry which is preliminary data.</text>
</comment>
<protein>
    <submittedName>
        <fullName evidence="1">Uncharacterized protein</fullName>
    </submittedName>
</protein>